<evidence type="ECO:0000313" key="1">
    <source>
        <dbReference type="EMBL" id="MFJ5322099.1"/>
    </source>
</evidence>
<dbReference type="Gene3D" id="1.10.3510.10">
    <property type="entry name" value="NMB0513-like"/>
    <property type="match status" value="1"/>
</dbReference>
<reference evidence="1 2" key="1">
    <citation type="submission" date="2024-10" db="EMBL/GenBank/DDBJ databases">
        <authorList>
            <person name="Lu C.-H."/>
        </authorList>
    </citation>
    <scope>NUCLEOTIDE SEQUENCE [LARGE SCALE GENOMIC DNA]</scope>
    <source>
        <strain evidence="1 2">22QBSP01-2</strain>
    </source>
</reference>
<dbReference type="Pfam" id="PF04591">
    <property type="entry name" value="DUF596"/>
    <property type="match status" value="1"/>
</dbReference>
<dbReference type="InterPro" id="IPR023138">
    <property type="entry name" value="NMB0513-like_sf"/>
</dbReference>
<organism evidence="1 2">
    <name type="scientific">Pectobacterium parvum</name>
    <dbReference type="NCBI Taxonomy" id="2778550"/>
    <lineage>
        <taxon>Bacteria</taxon>
        <taxon>Pseudomonadati</taxon>
        <taxon>Pseudomonadota</taxon>
        <taxon>Gammaproteobacteria</taxon>
        <taxon>Enterobacterales</taxon>
        <taxon>Pectobacteriaceae</taxon>
        <taxon>Pectobacterium</taxon>
    </lineage>
</organism>
<keyword evidence="2" id="KW-1185">Reference proteome</keyword>
<protein>
    <submittedName>
        <fullName evidence="1">DUF596 domain-containing protein</fullName>
    </submittedName>
</protein>
<name>A0ABW8G1S6_9GAMM</name>
<proteinExistence type="predicted"/>
<dbReference type="SUPFAM" id="SSF160472">
    <property type="entry name" value="NMB0513-like"/>
    <property type="match status" value="1"/>
</dbReference>
<dbReference type="Proteomes" id="UP001617714">
    <property type="component" value="Unassembled WGS sequence"/>
</dbReference>
<sequence>MTQRAEPARMLKREASMDDNDIYDAVATSAYGLSMGAIWQHIAVECRGNPRTYAQRQALFFTLLEQLIEEGRIRLASQGDYLQGDPKHQVDRLRNAFPPEMSDDEFDDVDEYGLWFLAKAPAGVVWITSEGQESWT</sequence>
<gene>
    <name evidence="1" type="ORF">ACIPSN_12190</name>
</gene>
<dbReference type="InterPro" id="IPR007670">
    <property type="entry name" value="DUF596"/>
</dbReference>
<dbReference type="EMBL" id="JBIXKD010000011">
    <property type="protein sequence ID" value="MFJ5322099.1"/>
    <property type="molecule type" value="Genomic_DNA"/>
</dbReference>
<evidence type="ECO:0000313" key="2">
    <source>
        <dbReference type="Proteomes" id="UP001617714"/>
    </source>
</evidence>
<dbReference type="RefSeq" id="WP_225969814.1">
    <property type="nucleotide sequence ID" value="NZ_CP046377.1"/>
</dbReference>
<comment type="caution">
    <text evidence="1">The sequence shown here is derived from an EMBL/GenBank/DDBJ whole genome shotgun (WGS) entry which is preliminary data.</text>
</comment>
<accession>A0ABW8G1S6</accession>